<feature type="chain" id="PRO_5038511755" description="Lipoprotein" evidence="1">
    <location>
        <begin position="20"/>
        <end position="111"/>
    </location>
</feature>
<evidence type="ECO:0008006" key="4">
    <source>
        <dbReference type="Google" id="ProtNLM"/>
    </source>
</evidence>
<reference evidence="2 3" key="1">
    <citation type="journal article" date="2015" name="Genome Announc.">
        <title>Expanding the biotechnology potential of lactobacilli through comparative genomics of 213 strains and associated genera.</title>
        <authorList>
            <person name="Sun Z."/>
            <person name="Harris H.M."/>
            <person name="McCann A."/>
            <person name="Guo C."/>
            <person name="Argimon S."/>
            <person name="Zhang W."/>
            <person name="Yang X."/>
            <person name="Jeffery I.B."/>
            <person name="Cooney J.C."/>
            <person name="Kagawa T.F."/>
            <person name="Liu W."/>
            <person name="Song Y."/>
            <person name="Salvetti E."/>
            <person name="Wrobel A."/>
            <person name="Rasinkangas P."/>
            <person name="Parkhill J."/>
            <person name="Rea M.C."/>
            <person name="O'Sullivan O."/>
            <person name="Ritari J."/>
            <person name="Douillard F.P."/>
            <person name="Paul Ross R."/>
            <person name="Yang R."/>
            <person name="Briner A.E."/>
            <person name="Felis G.E."/>
            <person name="de Vos W.M."/>
            <person name="Barrangou R."/>
            <person name="Klaenhammer T.R."/>
            <person name="Caufield P.W."/>
            <person name="Cui Y."/>
            <person name="Zhang H."/>
            <person name="O'Toole P.W."/>
        </authorList>
    </citation>
    <scope>NUCLEOTIDE SEQUENCE [LARGE SCALE GENOMIC DNA]</scope>
    <source>
        <strain evidence="2 3">JCM 17158</strain>
    </source>
</reference>
<organism evidence="2 3">
    <name type="scientific">Lacticaseibacillus nasuensis JCM 17158</name>
    <dbReference type="NCBI Taxonomy" id="1291734"/>
    <lineage>
        <taxon>Bacteria</taxon>
        <taxon>Bacillati</taxon>
        <taxon>Bacillota</taxon>
        <taxon>Bacilli</taxon>
        <taxon>Lactobacillales</taxon>
        <taxon>Lactobacillaceae</taxon>
        <taxon>Lacticaseibacillus</taxon>
    </lineage>
</organism>
<dbReference type="OrthoDB" id="2088138at2"/>
<gene>
    <name evidence="2" type="ORF">FD02_GL000878</name>
</gene>
<dbReference type="STRING" id="1291734.FD02_GL000878"/>
<keyword evidence="3" id="KW-1185">Reference proteome</keyword>
<dbReference type="PATRIC" id="fig|1291734.4.peg.905"/>
<accession>A0A0R1JSE1</accession>
<dbReference type="Proteomes" id="UP000051804">
    <property type="component" value="Unassembled WGS sequence"/>
</dbReference>
<evidence type="ECO:0000313" key="2">
    <source>
        <dbReference type="EMBL" id="KRK74278.1"/>
    </source>
</evidence>
<dbReference type="AlphaFoldDB" id="A0A0R1JSE1"/>
<evidence type="ECO:0000256" key="1">
    <source>
        <dbReference type="SAM" id="SignalP"/>
    </source>
</evidence>
<feature type="signal peptide" evidence="1">
    <location>
        <begin position="1"/>
        <end position="19"/>
    </location>
</feature>
<proteinExistence type="predicted"/>
<comment type="caution">
    <text evidence="2">The sequence shown here is derived from an EMBL/GenBank/DDBJ whole genome shotgun (WGS) entry which is preliminary data.</text>
</comment>
<name>A0A0R1JSE1_9LACO</name>
<keyword evidence="1" id="KW-0732">Signal</keyword>
<sequence length="111" mass="12021">MKKRIVLLMTALLMLLTLAACGQAAKPDYTASTAETALNKGKDLKGKTVQFKVTGYEPASAFGYNMETGKHLNFVSSDNPKVKKGDTVTVKVNKAKSVMGSFIITYTNLKK</sequence>
<dbReference type="PROSITE" id="PS51257">
    <property type="entry name" value="PROKAR_LIPOPROTEIN"/>
    <property type="match status" value="1"/>
</dbReference>
<dbReference type="RefSeq" id="WP_056949873.1">
    <property type="nucleotide sequence ID" value="NZ_AZDJ01000001.1"/>
</dbReference>
<evidence type="ECO:0000313" key="3">
    <source>
        <dbReference type="Proteomes" id="UP000051804"/>
    </source>
</evidence>
<protein>
    <recommendedName>
        <fullName evidence="4">Lipoprotein</fullName>
    </recommendedName>
</protein>
<dbReference type="EMBL" id="AZDJ01000001">
    <property type="protein sequence ID" value="KRK74278.1"/>
    <property type="molecule type" value="Genomic_DNA"/>
</dbReference>